<evidence type="ECO:0000313" key="1">
    <source>
        <dbReference type="EMBL" id="MFB3801660.1"/>
    </source>
</evidence>
<dbReference type="Proteomes" id="UP001577047">
    <property type="component" value="Unassembled WGS sequence"/>
</dbReference>
<reference evidence="1 2" key="1">
    <citation type="submission" date="2024-09" db="EMBL/GenBank/DDBJ databases">
        <authorList>
            <person name="Fullem K."/>
        </authorList>
    </citation>
    <scope>NUCLEOTIDE SEQUENCE [LARGE SCALE GENOMIC DNA]</scope>
    <source>
        <strain evidence="2">K1(2024)</strain>
    </source>
</reference>
<dbReference type="RefSeq" id="WP_304484937.1">
    <property type="nucleotide sequence ID" value="NZ_JAUQOQ010000015.1"/>
</dbReference>
<proteinExistence type="predicted"/>
<comment type="caution">
    <text evidence="1">The sequence shown here is derived from an EMBL/GenBank/DDBJ whole genome shotgun (WGS) entry which is preliminary data.</text>
</comment>
<organism evidence="1 2">
    <name type="scientific">Pseudomonas boreofloridensis</name>
    <dbReference type="NCBI Taxonomy" id="3064348"/>
    <lineage>
        <taxon>Bacteria</taxon>
        <taxon>Pseudomonadati</taxon>
        <taxon>Pseudomonadota</taxon>
        <taxon>Gammaproteobacteria</taxon>
        <taxon>Pseudomonadales</taxon>
        <taxon>Pseudomonadaceae</taxon>
        <taxon>Pseudomonas</taxon>
    </lineage>
</organism>
<accession>A0ABV4ZB86</accession>
<evidence type="ECO:0000313" key="2">
    <source>
        <dbReference type="Proteomes" id="UP001577047"/>
    </source>
</evidence>
<keyword evidence="2" id="KW-1185">Reference proteome</keyword>
<protein>
    <submittedName>
        <fullName evidence="1">Uncharacterized protein</fullName>
    </submittedName>
</protein>
<dbReference type="EMBL" id="JBHFXX010000012">
    <property type="protein sequence ID" value="MFB3801660.1"/>
    <property type="molecule type" value="Genomic_DNA"/>
</dbReference>
<name>A0ABV4ZB86_9PSED</name>
<gene>
    <name evidence="1" type="ORF">ACE1YR_14690</name>
</gene>
<sequence>MKPERTYHSIGRYAIAFDVSVFIIRPGECCDFPETNLPSVHGAHYKVVSAMRELYERMLADERVCTLQVSVSRPLSRQQADRLNENKITIASLVGLIVARGAGWVMPKVSGKLAKGAVGGVSGSAAALATRKALTPYHAGNVMVVLQAEVKGGIGPQVSTTMLII</sequence>